<evidence type="ECO:0000256" key="2">
    <source>
        <dbReference type="ARBA" id="ARBA00022692"/>
    </source>
</evidence>
<evidence type="ECO:0000256" key="3">
    <source>
        <dbReference type="ARBA" id="ARBA00022989"/>
    </source>
</evidence>
<keyword evidence="4 6" id="KW-0472">Membrane</keyword>
<organism evidence="7 8">
    <name type="scientific">Schizosaccharomyces octosporus (strain yFS286)</name>
    <name type="common">Fission yeast</name>
    <name type="synonym">Octosporomyces octosporus</name>
    <dbReference type="NCBI Taxonomy" id="483514"/>
    <lineage>
        <taxon>Eukaryota</taxon>
        <taxon>Fungi</taxon>
        <taxon>Dikarya</taxon>
        <taxon>Ascomycota</taxon>
        <taxon>Taphrinomycotina</taxon>
        <taxon>Schizosaccharomycetes</taxon>
        <taxon>Schizosaccharomycetales</taxon>
        <taxon>Schizosaccharomycetaceae</taxon>
        <taxon>Schizosaccharomyces</taxon>
    </lineage>
</organism>
<evidence type="ECO:0000256" key="1">
    <source>
        <dbReference type="ARBA" id="ARBA00004141"/>
    </source>
</evidence>
<proteinExistence type="predicted"/>
<evidence type="ECO:0000256" key="6">
    <source>
        <dbReference type="SAM" id="Phobius"/>
    </source>
</evidence>
<feature type="transmembrane region" description="Helical" evidence="6">
    <location>
        <begin position="107"/>
        <end position="132"/>
    </location>
</feature>
<dbReference type="RefSeq" id="XP_013018880.1">
    <property type="nucleotide sequence ID" value="XM_013163426.1"/>
</dbReference>
<keyword evidence="2 6" id="KW-0812">Transmembrane</keyword>
<dbReference type="Pfam" id="PF04193">
    <property type="entry name" value="PQ-loop"/>
    <property type="match status" value="2"/>
</dbReference>
<protein>
    <submittedName>
        <fullName evidence="7">PQ loop protein</fullName>
    </submittedName>
</protein>
<feature type="region of interest" description="Disordered" evidence="5">
    <location>
        <begin position="232"/>
        <end position="276"/>
    </location>
</feature>
<feature type="transmembrane region" description="Helical" evidence="6">
    <location>
        <begin position="138"/>
        <end position="159"/>
    </location>
</feature>
<gene>
    <name evidence="7" type="ORF">SOCG_01006</name>
</gene>
<evidence type="ECO:0000256" key="5">
    <source>
        <dbReference type="SAM" id="MobiDB-lite"/>
    </source>
</evidence>
<feature type="transmembrane region" description="Helical" evidence="6">
    <location>
        <begin position="46"/>
        <end position="69"/>
    </location>
</feature>
<dbReference type="SMART" id="SM00679">
    <property type="entry name" value="CTNS"/>
    <property type="match status" value="2"/>
</dbReference>
<dbReference type="GO" id="GO:0016020">
    <property type="term" value="C:membrane"/>
    <property type="evidence" value="ECO:0007669"/>
    <property type="project" value="UniProtKB-SubCell"/>
</dbReference>
<keyword evidence="8" id="KW-1185">Reference proteome</keyword>
<dbReference type="InterPro" id="IPR051415">
    <property type="entry name" value="LAAT-1"/>
</dbReference>
<feature type="transmembrane region" description="Helical" evidence="6">
    <location>
        <begin position="81"/>
        <end position="98"/>
    </location>
</feature>
<dbReference type="EMBL" id="KE503207">
    <property type="protein sequence ID" value="EPX73251.1"/>
    <property type="molecule type" value="Genomic_DNA"/>
</dbReference>
<feature type="transmembrane region" description="Helical" evidence="6">
    <location>
        <begin position="171"/>
        <end position="192"/>
    </location>
</feature>
<dbReference type="PANTHER" id="PTHR16201:SF37">
    <property type="entry name" value="PQ-LOOP REPEAT-CONTAINING PROTEIN"/>
    <property type="match status" value="1"/>
</dbReference>
<dbReference type="OMA" id="YYEKKWS"/>
<reference evidence="7 8" key="1">
    <citation type="journal article" date="2011" name="Science">
        <title>Comparative functional genomics of the fission yeasts.</title>
        <authorList>
            <person name="Rhind N."/>
            <person name="Chen Z."/>
            <person name="Yassour M."/>
            <person name="Thompson D.A."/>
            <person name="Haas B.J."/>
            <person name="Habib N."/>
            <person name="Wapinski I."/>
            <person name="Roy S."/>
            <person name="Lin M.F."/>
            <person name="Heiman D.I."/>
            <person name="Young S.K."/>
            <person name="Furuya K."/>
            <person name="Guo Y."/>
            <person name="Pidoux A."/>
            <person name="Chen H.M."/>
            <person name="Robbertse B."/>
            <person name="Goldberg J.M."/>
            <person name="Aoki K."/>
            <person name="Bayne E.H."/>
            <person name="Berlin A.M."/>
            <person name="Desjardins C.A."/>
            <person name="Dobbs E."/>
            <person name="Dukaj L."/>
            <person name="Fan L."/>
            <person name="FitzGerald M.G."/>
            <person name="French C."/>
            <person name="Gujja S."/>
            <person name="Hansen K."/>
            <person name="Keifenheim D."/>
            <person name="Levin J.Z."/>
            <person name="Mosher R.A."/>
            <person name="Mueller C.A."/>
            <person name="Pfiffner J."/>
            <person name="Priest M."/>
            <person name="Russ C."/>
            <person name="Smialowska A."/>
            <person name="Swoboda P."/>
            <person name="Sykes S.M."/>
            <person name="Vaughn M."/>
            <person name="Vengrova S."/>
            <person name="Yoder R."/>
            <person name="Zeng Q."/>
            <person name="Allshire R."/>
            <person name="Baulcombe D."/>
            <person name="Birren B.W."/>
            <person name="Brown W."/>
            <person name="Ekwall K."/>
            <person name="Kellis M."/>
            <person name="Leatherwood J."/>
            <person name="Levin H."/>
            <person name="Margalit H."/>
            <person name="Martienssen R."/>
            <person name="Nieduszynski C.A."/>
            <person name="Spatafora J.W."/>
            <person name="Friedman N."/>
            <person name="Dalgaard J.Z."/>
            <person name="Baumann P."/>
            <person name="Niki H."/>
            <person name="Regev A."/>
            <person name="Nusbaum C."/>
        </authorList>
    </citation>
    <scope>NUCLEOTIDE SEQUENCE [LARGE SCALE GENOMIC DNA]</scope>
    <source>
        <strain evidence="8">yFS286</strain>
    </source>
</reference>
<accession>S9PVV9</accession>
<evidence type="ECO:0000256" key="4">
    <source>
        <dbReference type="ARBA" id="ARBA00023136"/>
    </source>
</evidence>
<dbReference type="Gene3D" id="1.20.1280.290">
    <property type="match status" value="2"/>
</dbReference>
<comment type="subcellular location">
    <subcellularLocation>
        <location evidence="1">Membrane</location>
        <topology evidence="1">Multi-pass membrane protein</topology>
    </subcellularLocation>
</comment>
<name>S9PVV9_SCHOY</name>
<feature type="transmembrane region" description="Helical" evidence="6">
    <location>
        <begin position="204"/>
        <end position="224"/>
    </location>
</feature>
<dbReference type="VEuPathDB" id="FungiDB:SOCG_01006"/>
<keyword evidence="3 6" id="KW-1133">Transmembrane helix</keyword>
<dbReference type="GeneID" id="25029990"/>
<evidence type="ECO:0000313" key="8">
    <source>
        <dbReference type="Proteomes" id="UP000016088"/>
    </source>
</evidence>
<dbReference type="InterPro" id="IPR006603">
    <property type="entry name" value="PQ-loop_rpt"/>
</dbReference>
<dbReference type="eggNOG" id="KOG2913">
    <property type="taxonomic scope" value="Eukaryota"/>
</dbReference>
<dbReference type="AlphaFoldDB" id="S9PVV9"/>
<feature type="compositionally biased region" description="Acidic residues" evidence="5">
    <location>
        <begin position="232"/>
        <end position="247"/>
    </location>
</feature>
<dbReference type="HOGENOM" id="CLU_040201_1_0_1"/>
<dbReference type="OrthoDB" id="407617at2759"/>
<evidence type="ECO:0000313" key="7">
    <source>
        <dbReference type="EMBL" id="EPX73251.1"/>
    </source>
</evidence>
<dbReference type="PANTHER" id="PTHR16201">
    <property type="entry name" value="SEVEN TRANSMEMBRANE PROTEIN 1-RELATED"/>
    <property type="match status" value="1"/>
</dbReference>
<sequence>MAEHNNSPGTYPNKGAATALAVIGTVCWCVQLIPQAIKNYRSKSTAGLDTLFIFSWVIASIPLSVYNLVQDLNIALKIQPELFQLLSLVTFFQCLIYGEGWSARKSLFVVGGLAALSAGLQAMCILTIKLGIRRHVEWPVELMGVLATILVNIGFLPQYIQIFRQRAVRGISYIFLTIDSAGALLSFISLPFDRWDVLAAIDYGLVFVLEMGIFVLVLIFNVILGKKDETYDDNEENETRDDEETVEEEKPKILVRNPTSRSDYSVHPQEKSIHIP</sequence>
<feature type="transmembrane region" description="Helical" evidence="6">
    <location>
        <begin position="15"/>
        <end position="34"/>
    </location>
</feature>
<dbReference type="Proteomes" id="UP000016088">
    <property type="component" value="Unassembled WGS sequence"/>
</dbReference>